<evidence type="ECO:0000256" key="5">
    <source>
        <dbReference type="PIRSR" id="PIRSR602081-1"/>
    </source>
</evidence>
<evidence type="ECO:0000256" key="8">
    <source>
        <dbReference type="SAM" id="MobiDB-lite"/>
    </source>
</evidence>
<dbReference type="Gene3D" id="1.25.40.80">
    <property type="match status" value="1"/>
</dbReference>
<evidence type="ECO:0000313" key="11">
    <source>
        <dbReference type="Proteomes" id="UP000250140"/>
    </source>
</evidence>
<dbReference type="Gene3D" id="3.40.50.620">
    <property type="entry name" value="HUPs"/>
    <property type="match status" value="1"/>
</dbReference>
<dbReference type="OrthoDB" id="435881at2759"/>
<evidence type="ECO:0000256" key="7">
    <source>
        <dbReference type="RuleBase" id="RU367151"/>
    </source>
</evidence>
<dbReference type="Proteomes" id="UP000250140">
    <property type="component" value="Unassembled WGS sequence"/>
</dbReference>
<dbReference type="PANTHER" id="PTHR11455">
    <property type="entry name" value="CRYPTOCHROME"/>
    <property type="match status" value="1"/>
</dbReference>
<feature type="compositionally biased region" description="Basic residues" evidence="8">
    <location>
        <begin position="627"/>
        <end position="645"/>
    </location>
</feature>
<dbReference type="InterPro" id="IPR036134">
    <property type="entry name" value="Crypto/Photolyase_FAD-like_sf"/>
</dbReference>
<reference evidence="10 11" key="1">
    <citation type="journal article" date="2016" name="Nat. Commun.">
        <title>Ectomycorrhizal ecology is imprinted in the genome of the dominant symbiotic fungus Cenococcum geophilum.</title>
        <authorList>
            <consortium name="DOE Joint Genome Institute"/>
            <person name="Peter M."/>
            <person name="Kohler A."/>
            <person name="Ohm R.A."/>
            <person name="Kuo A."/>
            <person name="Krutzmann J."/>
            <person name="Morin E."/>
            <person name="Arend M."/>
            <person name="Barry K.W."/>
            <person name="Binder M."/>
            <person name="Choi C."/>
            <person name="Clum A."/>
            <person name="Copeland A."/>
            <person name="Grisel N."/>
            <person name="Haridas S."/>
            <person name="Kipfer T."/>
            <person name="LaButti K."/>
            <person name="Lindquist E."/>
            <person name="Lipzen A."/>
            <person name="Maire R."/>
            <person name="Meier B."/>
            <person name="Mihaltcheva S."/>
            <person name="Molinier V."/>
            <person name="Murat C."/>
            <person name="Poggeler S."/>
            <person name="Quandt C.A."/>
            <person name="Sperisen C."/>
            <person name="Tritt A."/>
            <person name="Tisserant E."/>
            <person name="Crous P.W."/>
            <person name="Henrissat B."/>
            <person name="Nehls U."/>
            <person name="Egli S."/>
            <person name="Spatafora J.W."/>
            <person name="Grigoriev I.V."/>
            <person name="Martin F.M."/>
        </authorList>
    </citation>
    <scope>NUCLEOTIDE SEQUENCE [LARGE SCALE GENOMIC DNA]</scope>
    <source>
        <strain evidence="10 11">CBS 207.34</strain>
    </source>
</reference>
<feature type="domain" description="Photolyase/cryptochrome alpha/beta" evidence="9">
    <location>
        <begin position="11"/>
        <end position="209"/>
    </location>
</feature>
<dbReference type="InterPro" id="IPR014133">
    <property type="entry name" value="Cry_DASH"/>
</dbReference>
<dbReference type="Gene3D" id="1.10.579.10">
    <property type="entry name" value="DNA Cyclobutane Dipyrimidine Photolyase, subunit A, domain 3"/>
    <property type="match status" value="1"/>
</dbReference>
<keyword evidence="3 5" id="KW-0274">FAD</keyword>
<organism evidence="10 11">
    <name type="scientific">Glonium stellatum</name>
    <dbReference type="NCBI Taxonomy" id="574774"/>
    <lineage>
        <taxon>Eukaryota</taxon>
        <taxon>Fungi</taxon>
        <taxon>Dikarya</taxon>
        <taxon>Ascomycota</taxon>
        <taxon>Pezizomycotina</taxon>
        <taxon>Dothideomycetes</taxon>
        <taxon>Pleosporomycetidae</taxon>
        <taxon>Gloniales</taxon>
        <taxon>Gloniaceae</taxon>
        <taxon>Glonium</taxon>
    </lineage>
</organism>
<keyword evidence="11" id="KW-1185">Reference proteome</keyword>
<accession>A0A8E2ERQ3</accession>
<feature type="site" description="Electron transfer via tryptophanyl radical" evidence="6">
    <location>
        <position position="498"/>
    </location>
</feature>
<dbReference type="Pfam" id="PF00875">
    <property type="entry name" value="DNA_photolyase"/>
    <property type="match status" value="1"/>
</dbReference>
<evidence type="ECO:0000256" key="1">
    <source>
        <dbReference type="ARBA" id="ARBA00005862"/>
    </source>
</evidence>
<feature type="site" description="Electron transfer via tryptophanyl radical" evidence="6">
    <location>
        <position position="521"/>
    </location>
</feature>
<evidence type="ECO:0000256" key="2">
    <source>
        <dbReference type="ARBA" id="ARBA00022630"/>
    </source>
</evidence>
<dbReference type="PANTHER" id="PTHR11455:SF22">
    <property type="entry name" value="CRYPTOCHROME DASH"/>
    <property type="match status" value="1"/>
</dbReference>
<gene>
    <name evidence="10" type="ORF">AOQ84DRAFT_347775</name>
</gene>
<comment type="cofactor">
    <cofactor evidence="7">
        <name>(6R)-5,10-methylene-5,6,7,8-tetrahydrofolate</name>
        <dbReference type="ChEBI" id="CHEBI:15636"/>
    </cofactor>
    <text evidence="7">Binds 1 5,10-methenyltetrahydrofolate (MTHF) per subunit.</text>
</comment>
<dbReference type="AlphaFoldDB" id="A0A8E2ERQ3"/>
<dbReference type="Pfam" id="PF03441">
    <property type="entry name" value="FAD_binding_7"/>
    <property type="match status" value="1"/>
</dbReference>
<feature type="binding site" evidence="5">
    <location>
        <position position="330"/>
    </location>
    <ligand>
        <name>FAD</name>
        <dbReference type="ChEBI" id="CHEBI:57692"/>
    </ligand>
</feature>
<dbReference type="GO" id="GO:0000719">
    <property type="term" value="P:photoreactive repair"/>
    <property type="evidence" value="ECO:0007669"/>
    <property type="project" value="TreeGrafter"/>
</dbReference>
<feature type="region of interest" description="Disordered" evidence="8">
    <location>
        <begin position="616"/>
        <end position="667"/>
    </location>
</feature>
<dbReference type="InterPro" id="IPR005101">
    <property type="entry name" value="Cryptochr/Photolyase_FAD-bd"/>
</dbReference>
<feature type="binding site" evidence="5">
    <location>
        <begin position="343"/>
        <end position="347"/>
    </location>
    <ligand>
        <name>FAD</name>
        <dbReference type="ChEBI" id="CHEBI:57692"/>
    </ligand>
</feature>
<dbReference type="GO" id="GO:0071949">
    <property type="term" value="F:FAD binding"/>
    <property type="evidence" value="ECO:0007669"/>
    <property type="project" value="TreeGrafter"/>
</dbReference>
<dbReference type="SUPFAM" id="SSF52425">
    <property type="entry name" value="Cryptochrome/photolyase, N-terminal domain"/>
    <property type="match status" value="1"/>
</dbReference>
<dbReference type="InterPro" id="IPR014729">
    <property type="entry name" value="Rossmann-like_a/b/a_fold"/>
</dbReference>
<proteinExistence type="inferred from homology"/>
<evidence type="ECO:0000256" key="6">
    <source>
        <dbReference type="PIRSR" id="PIRSR602081-2"/>
    </source>
</evidence>
<name>A0A8E2ERQ3_9PEZI</name>
<evidence type="ECO:0000259" key="9">
    <source>
        <dbReference type="PROSITE" id="PS51645"/>
    </source>
</evidence>
<dbReference type="PROSITE" id="PS51645">
    <property type="entry name" value="PHR_CRY_ALPHA_BETA"/>
    <property type="match status" value="1"/>
</dbReference>
<dbReference type="GO" id="GO:0003904">
    <property type="term" value="F:deoxyribodipyrimidine photo-lyase activity"/>
    <property type="evidence" value="ECO:0007669"/>
    <property type="project" value="TreeGrafter"/>
</dbReference>
<feature type="binding site" evidence="5">
    <location>
        <begin position="511"/>
        <end position="513"/>
    </location>
    <ligand>
        <name>FAD</name>
        <dbReference type="ChEBI" id="CHEBI:57692"/>
    </ligand>
</feature>
<comment type="cofactor">
    <cofactor evidence="5 7">
        <name>FAD</name>
        <dbReference type="ChEBI" id="CHEBI:57692"/>
    </cofactor>
    <text evidence="5 7">Binds 1 FAD per subunit.</text>
</comment>
<sequence>MPGTSSSVAPRILIYILRYDLRISDNPIFHDLSRLTKPPFAYKSSTSKWTQTDRSDAPALAEALGVTHLLPLYIFPADQVEISGFLSPSSSSTAQLPKSPYPEAKSRIGKFWRTGPHRATFIAESVWALKQELEALGCGTSVVIRVGAIKDIVENIVSWFAGEVDDDGEIVGVWMTSVEGTEEKKDERDVRQIAKKRGFEFKAWMDEKYFVDDRDLPFSNISDLPNVYTTYRKSLEPLYDRPRRVLRTPTRLPPLPLFIPPQPMPFSIPSALDDLKSALLTPLNADPSFGLPVPPRWPQGTESAHPFTGGERAANARLKSLISSGAMSRYKDTRNGMLGTDFSTKLSAYLAFGCLTARQVHWALVDFESGSGRDGIDAMGFGKGENEGTKAVRFELLWRDYMRLCARKFGPRLFHVDGFRGAATESPQRKRWKYLDRSSGMGDDPIKTREIFIRFLSGTTGMGLIDASQRELFLTGYTSNRARQNVASFLAAHLGIDWRLGAEWYESMLIDYDAANNWGNWQYVAGVGNDPRQGRVFNPVKQALEYDPNGHYIRAWVGELRGVNLRGEKDGEVDQEKLMGVFQAWRMKETEKEQLGIRSLDWVEWPLIRIPFSISRARGADGGGGSKRGRGRGGYRGRGKGRGSRRSGDGDQTGRMAGGNELNSGDA</sequence>
<comment type="similarity">
    <text evidence="1 7">Belongs to the DNA photolyase class-1 family.</text>
</comment>
<keyword evidence="4 7" id="KW-0157">Chromophore</keyword>
<dbReference type="InterPro" id="IPR006050">
    <property type="entry name" value="DNA_photolyase_N"/>
</dbReference>
<evidence type="ECO:0000256" key="4">
    <source>
        <dbReference type="ARBA" id="ARBA00022991"/>
    </source>
</evidence>
<dbReference type="PRINTS" id="PR00147">
    <property type="entry name" value="DNAPHOTLYASE"/>
</dbReference>
<dbReference type="EMBL" id="KV750746">
    <property type="protein sequence ID" value="OCL03390.1"/>
    <property type="molecule type" value="Genomic_DNA"/>
</dbReference>
<feature type="site" description="Electron transfer via tryptophanyl radical" evidence="6">
    <location>
        <position position="432"/>
    </location>
</feature>
<dbReference type="GO" id="GO:0003684">
    <property type="term" value="F:damaged DNA binding"/>
    <property type="evidence" value="ECO:0007669"/>
    <property type="project" value="TreeGrafter"/>
</dbReference>
<keyword evidence="2 5" id="KW-0285">Flavoprotein</keyword>
<comment type="function">
    <text evidence="7">May have a photoreceptor function.</text>
</comment>
<protein>
    <recommendedName>
        <fullName evidence="7">Cryptochrome DASH</fullName>
    </recommendedName>
</protein>
<dbReference type="NCBIfam" id="TIGR02765">
    <property type="entry name" value="crypto_DASH"/>
    <property type="match status" value="1"/>
</dbReference>
<dbReference type="InterPro" id="IPR036155">
    <property type="entry name" value="Crypto/Photolyase_N_sf"/>
</dbReference>
<evidence type="ECO:0000313" key="10">
    <source>
        <dbReference type="EMBL" id="OCL03390.1"/>
    </source>
</evidence>
<evidence type="ECO:0000256" key="3">
    <source>
        <dbReference type="ARBA" id="ARBA00022827"/>
    </source>
</evidence>
<dbReference type="InterPro" id="IPR002081">
    <property type="entry name" value="Cryptochrome/DNA_photolyase_1"/>
</dbReference>
<dbReference type="SUPFAM" id="SSF48173">
    <property type="entry name" value="Cryptochrome/photolyase FAD-binding domain"/>
    <property type="match status" value="1"/>
</dbReference>